<dbReference type="EMBL" id="LWBO01000044">
    <property type="protein sequence ID" value="OQP42349.1"/>
    <property type="molecule type" value="Genomic_DNA"/>
</dbReference>
<accession>A0ABX3NPF9</accession>
<keyword evidence="2" id="KW-1185">Reference proteome</keyword>
<evidence type="ECO:0000313" key="1">
    <source>
        <dbReference type="EMBL" id="OQP42349.1"/>
    </source>
</evidence>
<proteinExistence type="predicted"/>
<evidence type="ECO:0000313" key="2">
    <source>
        <dbReference type="Proteomes" id="UP000192277"/>
    </source>
</evidence>
<comment type="caution">
    <text evidence="1">The sequence shown here is derived from an EMBL/GenBank/DDBJ whole genome shotgun (WGS) entry which is preliminary data.</text>
</comment>
<organism evidence="1 2">
    <name type="scientific">Niastella koreensis</name>
    <dbReference type="NCBI Taxonomy" id="354356"/>
    <lineage>
        <taxon>Bacteria</taxon>
        <taxon>Pseudomonadati</taxon>
        <taxon>Bacteroidota</taxon>
        <taxon>Chitinophagia</taxon>
        <taxon>Chitinophagales</taxon>
        <taxon>Chitinophagaceae</taxon>
        <taxon>Niastella</taxon>
    </lineage>
</organism>
<gene>
    <name evidence="1" type="ORF">A4D02_12265</name>
</gene>
<name>A0ABX3NPF9_9BACT</name>
<sequence length="73" mass="8415">MMYLNAKVLQLTRSKKYVKGIKSHGQKINLVTVLSAVFLVFSWDRVHAACKKDNCCLKVGKDCWRGIIPVYNW</sequence>
<dbReference type="Proteomes" id="UP000192277">
    <property type="component" value="Unassembled WGS sequence"/>
</dbReference>
<reference evidence="1 2" key="1">
    <citation type="submission" date="2016-04" db="EMBL/GenBank/DDBJ databases">
        <authorList>
            <person name="Chen L."/>
            <person name="Zhuang W."/>
            <person name="Wang G."/>
        </authorList>
    </citation>
    <scope>NUCLEOTIDE SEQUENCE [LARGE SCALE GENOMIC DNA]</scope>
    <source>
        <strain evidence="2">GR20</strain>
    </source>
</reference>
<protein>
    <submittedName>
        <fullName evidence="1">Uncharacterized protein</fullName>
    </submittedName>
</protein>
<dbReference type="RefSeq" id="WP_014220637.1">
    <property type="nucleotide sequence ID" value="NZ_LWBO01000044.1"/>
</dbReference>